<evidence type="ECO:0000313" key="2">
    <source>
        <dbReference type="Proteomes" id="UP000075238"/>
    </source>
</evidence>
<dbReference type="KEGG" id="cnan:A2G96_22425"/>
<keyword evidence="2" id="KW-1185">Reference proteome</keyword>
<dbReference type="EMBL" id="CP014845">
    <property type="protein sequence ID" value="AMR80601.1"/>
    <property type="molecule type" value="Genomic_DNA"/>
</dbReference>
<dbReference type="Proteomes" id="UP000075238">
    <property type="component" value="Chromosome 2"/>
</dbReference>
<name>A0A142JR89_9BURK</name>
<gene>
    <name evidence="1" type="ORF">A2G96_22425</name>
</gene>
<reference evidence="1 2" key="1">
    <citation type="submission" date="2016-03" db="EMBL/GenBank/DDBJ databases">
        <title>Complete genome sequence of a novel chlorpyrifos degrading bacterium, Cupriavidus nantongensis sp. X1.</title>
        <authorList>
            <person name="Fang L."/>
        </authorList>
    </citation>
    <scope>NUCLEOTIDE SEQUENCE [LARGE SCALE GENOMIC DNA]</scope>
    <source>
        <strain evidence="1 2">X1</strain>
    </source>
</reference>
<sequence length="89" mass="9836">MSCWTRCTGKPLAFLATTEQAQTHRLVAWAFALAKQHQVEAMPDMLLLASYALATGDSGLQAPELQQSLSESHRCPEALRAYLLAEARY</sequence>
<proteinExistence type="predicted"/>
<organism evidence="1 2">
    <name type="scientific">Cupriavidus nantongensis</name>
    <dbReference type="NCBI Taxonomy" id="1796606"/>
    <lineage>
        <taxon>Bacteria</taxon>
        <taxon>Pseudomonadati</taxon>
        <taxon>Pseudomonadota</taxon>
        <taxon>Betaproteobacteria</taxon>
        <taxon>Burkholderiales</taxon>
        <taxon>Burkholderiaceae</taxon>
        <taxon>Cupriavidus</taxon>
    </lineage>
</organism>
<accession>A0A142JR89</accession>
<dbReference type="STRING" id="1796606.A2G96_22425"/>
<protein>
    <submittedName>
        <fullName evidence="1">Uncharacterized protein</fullName>
    </submittedName>
</protein>
<evidence type="ECO:0000313" key="1">
    <source>
        <dbReference type="EMBL" id="AMR80601.1"/>
    </source>
</evidence>
<dbReference type="AlphaFoldDB" id="A0A142JR89"/>